<name>A0A2A6FNT7_9MICO</name>
<comment type="caution">
    <text evidence="1">The sequence shown here is derived from an EMBL/GenBank/DDBJ whole genome shotgun (WGS) entry which is preliminary data.</text>
</comment>
<accession>A0A2A6FNT7</accession>
<organism evidence="1 2">
    <name type="scientific">Candidatus Lumbricidiphila eiseniae</name>
    <dbReference type="NCBI Taxonomy" id="1969409"/>
    <lineage>
        <taxon>Bacteria</taxon>
        <taxon>Bacillati</taxon>
        <taxon>Actinomycetota</taxon>
        <taxon>Actinomycetes</taxon>
        <taxon>Micrococcales</taxon>
        <taxon>Microbacteriaceae</taxon>
        <taxon>Candidatus Lumbricidiphila</taxon>
    </lineage>
</organism>
<reference evidence="2" key="1">
    <citation type="submission" date="2017-03" db="EMBL/GenBank/DDBJ databases">
        <authorList>
            <person name="Lund M.B."/>
        </authorList>
    </citation>
    <scope>NUCLEOTIDE SEQUENCE [LARGE SCALE GENOMIC DNA]</scope>
</reference>
<dbReference type="Proteomes" id="UP000219994">
    <property type="component" value="Unassembled WGS sequence"/>
</dbReference>
<proteinExistence type="predicted"/>
<evidence type="ECO:0000313" key="2">
    <source>
        <dbReference type="Proteomes" id="UP000219994"/>
    </source>
</evidence>
<evidence type="ECO:0000313" key="1">
    <source>
        <dbReference type="EMBL" id="PDQ34535.1"/>
    </source>
</evidence>
<gene>
    <name evidence="1" type="ORF">B5766_10830</name>
</gene>
<dbReference type="EMBL" id="NAEP01000051">
    <property type="protein sequence ID" value="PDQ34535.1"/>
    <property type="molecule type" value="Genomic_DNA"/>
</dbReference>
<dbReference type="AlphaFoldDB" id="A0A2A6FNT7"/>
<sequence length="70" mass="7823">MVDPTVFGKKGGLWVQVTLCRGGLHVRTVGMKEPIFTPAWKAPLHVRTVGMKEYRVCFGGTDHLREQEVA</sequence>
<protein>
    <submittedName>
        <fullName evidence="1">Uncharacterized protein</fullName>
    </submittedName>
</protein>